<evidence type="ECO:0000256" key="1">
    <source>
        <dbReference type="ARBA" id="ARBA00005254"/>
    </source>
</evidence>
<evidence type="ECO:0000256" key="2">
    <source>
        <dbReference type="ARBA" id="ARBA00023026"/>
    </source>
</evidence>
<accession>A0A6A6C606</accession>
<dbReference type="InterPro" id="IPR029045">
    <property type="entry name" value="ClpP/crotonase-like_dom_sf"/>
</dbReference>
<evidence type="ECO:0000256" key="4">
    <source>
        <dbReference type="SAM" id="MobiDB-lite"/>
    </source>
</evidence>
<keyword evidence="6" id="KW-1185">Reference proteome</keyword>
<feature type="compositionally biased region" description="Basic and acidic residues" evidence="4">
    <location>
        <begin position="1"/>
        <end position="10"/>
    </location>
</feature>
<dbReference type="Pfam" id="PF00378">
    <property type="entry name" value="ECH_1"/>
    <property type="match status" value="1"/>
</dbReference>
<dbReference type="PANTHER" id="PTHR11941:SF54">
    <property type="entry name" value="ENOYL-COA HYDRATASE, MITOCHONDRIAL"/>
    <property type="match status" value="1"/>
</dbReference>
<feature type="region of interest" description="Disordered" evidence="4">
    <location>
        <begin position="1"/>
        <end position="21"/>
    </location>
</feature>
<dbReference type="SUPFAM" id="SSF52096">
    <property type="entry name" value="ClpP/crotonase"/>
    <property type="match status" value="1"/>
</dbReference>
<protein>
    <recommendedName>
        <fullName evidence="7">Enoyl-CoA hydratase</fullName>
    </recommendedName>
</protein>
<reference evidence="5" key="1">
    <citation type="journal article" date="2020" name="Stud. Mycol.">
        <title>101 Dothideomycetes genomes: a test case for predicting lifestyles and emergence of pathogens.</title>
        <authorList>
            <person name="Haridas S."/>
            <person name="Albert R."/>
            <person name="Binder M."/>
            <person name="Bloem J."/>
            <person name="Labutti K."/>
            <person name="Salamov A."/>
            <person name="Andreopoulos B."/>
            <person name="Baker S."/>
            <person name="Barry K."/>
            <person name="Bills G."/>
            <person name="Bluhm B."/>
            <person name="Cannon C."/>
            <person name="Castanera R."/>
            <person name="Culley D."/>
            <person name="Daum C."/>
            <person name="Ezra D."/>
            <person name="Gonzalez J."/>
            <person name="Henrissat B."/>
            <person name="Kuo A."/>
            <person name="Liang C."/>
            <person name="Lipzen A."/>
            <person name="Lutzoni F."/>
            <person name="Magnuson J."/>
            <person name="Mondo S."/>
            <person name="Nolan M."/>
            <person name="Ohm R."/>
            <person name="Pangilinan J."/>
            <person name="Park H.-J."/>
            <person name="Ramirez L."/>
            <person name="Alfaro M."/>
            <person name="Sun H."/>
            <person name="Tritt A."/>
            <person name="Yoshinaga Y."/>
            <person name="Zwiers L.-H."/>
            <person name="Turgeon B."/>
            <person name="Goodwin S."/>
            <person name="Spatafora J."/>
            <person name="Crous P."/>
            <person name="Grigoriev I."/>
        </authorList>
    </citation>
    <scope>NUCLEOTIDE SEQUENCE</scope>
    <source>
        <strain evidence="5">ATCC 36951</strain>
    </source>
</reference>
<dbReference type="RefSeq" id="XP_033661705.1">
    <property type="nucleotide sequence ID" value="XM_033818591.1"/>
</dbReference>
<keyword evidence="2" id="KW-0843">Virulence</keyword>
<evidence type="ECO:0000313" key="5">
    <source>
        <dbReference type="EMBL" id="KAF2160816.1"/>
    </source>
</evidence>
<dbReference type="InterPro" id="IPR018376">
    <property type="entry name" value="Enoyl-CoA_hyd/isom_CS"/>
</dbReference>
<dbReference type="GO" id="GO:0003824">
    <property type="term" value="F:catalytic activity"/>
    <property type="evidence" value="ECO:0007669"/>
    <property type="project" value="InterPro"/>
</dbReference>
<dbReference type="OrthoDB" id="410701at2759"/>
<evidence type="ECO:0000256" key="3">
    <source>
        <dbReference type="RuleBase" id="RU003707"/>
    </source>
</evidence>
<dbReference type="PROSITE" id="PS00166">
    <property type="entry name" value="ENOYL_COA_HYDRATASE"/>
    <property type="match status" value="1"/>
</dbReference>
<dbReference type="Proteomes" id="UP000799537">
    <property type="component" value="Unassembled WGS sequence"/>
</dbReference>
<dbReference type="PANTHER" id="PTHR11941">
    <property type="entry name" value="ENOYL-COA HYDRATASE-RELATED"/>
    <property type="match status" value="1"/>
</dbReference>
<evidence type="ECO:0000313" key="6">
    <source>
        <dbReference type="Proteomes" id="UP000799537"/>
    </source>
</evidence>
<evidence type="ECO:0008006" key="7">
    <source>
        <dbReference type="Google" id="ProtNLM"/>
    </source>
</evidence>
<gene>
    <name evidence="5" type="ORF">M409DRAFT_70141</name>
</gene>
<dbReference type="AlphaFoldDB" id="A0A6A6C606"/>
<dbReference type="CDD" id="cd06558">
    <property type="entry name" value="crotonase-like"/>
    <property type="match status" value="1"/>
</dbReference>
<comment type="similarity">
    <text evidence="1 3">Belongs to the enoyl-CoA hydratase/isomerase family.</text>
</comment>
<dbReference type="InterPro" id="IPR001753">
    <property type="entry name" value="Enoyl-CoA_hydra/iso"/>
</dbReference>
<dbReference type="GeneID" id="54571863"/>
<dbReference type="EMBL" id="ML993623">
    <property type="protein sequence ID" value="KAF2160816.1"/>
    <property type="molecule type" value="Genomic_DNA"/>
</dbReference>
<dbReference type="Gene3D" id="3.90.226.10">
    <property type="entry name" value="2-enoyl-CoA Hydratase, Chain A, domain 1"/>
    <property type="match status" value="1"/>
</dbReference>
<sequence>MASTNKRLEQHASPSPPDVICKTREHTPGHNVATITFSNPTKLNVASHHLLQKLIDICQDLSKDDKLRAVVFTGAPPPTASKAPAFIGGADIQELSKLSSSSQARTYILHVHNACAAIAALPVPVIARMHGFALGAGLELMSSCDLKLATKVSKFGMPEAKIGLPSVVEAALFPSLIGAGRTKRLVYLAEILSADTAEDWGLIERVVDDVPALDRAVDEWVGMIVKMGPGCMRLQKRLVKKWENSTLQEGIWAGVEALEETYADGGKEAKEYMKPLLK</sequence>
<name>A0A6A6C606_ZASCE</name>
<dbReference type="GO" id="GO:0006635">
    <property type="term" value="P:fatty acid beta-oxidation"/>
    <property type="evidence" value="ECO:0007669"/>
    <property type="project" value="TreeGrafter"/>
</dbReference>
<organism evidence="5 6">
    <name type="scientific">Zasmidium cellare ATCC 36951</name>
    <dbReference type="NCBI Taxonomy" id="1080233"/>
    <lineage>
        <taxon>Eukaryota</taxon>
        <taxon>Fungi</taxon>
        <taxon>Dikarya</taxon>
        <taxon>Ascomycota</taxon>
        <taxon>Pezizomycotina</taxon>
        <taxon>Dothideomycetes</taxon>
        <taxon>Dothideomycetidae</taxon>
        <taxon>Mycosphaerellales</taxon>
        <taxon>Mycosphaerellaceae</taxon>
        <taxon>Zasmidium</taxon>
    </lineage>
</organism>
<proteinExistence type="inferred from homology"/>